<feature type="binding site" evidence="23">
    <location>
        <begin position="745"/>
        <end position="749"/>
    </location>
    <ligand>
        <name>methylcob(III)alamin</name>
        <dbReference type="ChEBI" id="CHEBI:28115"/>
    </ligand>
</feature>
<dbReference type="GO" id="GO:0032259">
    <property type="term" value="P:methylation"/>
    <property type="evidence" value="ECO:0007669"/>
    <property type="project" value="UniProtKB-KW"/>
</dbReference>
<dbReference type="PANTHER" id="PTHR45833:SF1">
    <property type="entry name" value="METHIONINE SYNTHASE"/>
    <property type="match status" value="1"/>
</dbReference>
<feature type="binding site" evidence="22 24">
    <location>
        <position position="299"/>
    </location>
    <ligand>
        <name>Zn(2+)</name>
        <dbReference type="ChEBI" id="CHEBI:29105"/>
    </ligand>
</feature>
<feature type="binding site" evidence="23">
    <location>
        <position position="849"/>
    </location>
    <ligand>
        <name>methylcob(III)alamin</name>
        <dbReference type="ChEBI" id="CHEBI:28115"/>
    </ligand>
</feature>
<feature type="binding site" evidence="22 24">
    <location>
        <position position="236"/>
    </location>
    <ligand>
        <name>Zn(2+)</name>
        <dbReference type="ChEBI" id="CHEBI:29105"/>
    </ligand>
</feature>
<dbReference type="PROSITE" id="PS51332">
    <property type="entry name" value="B12_BINDING"/>
    <property type="match status" value="1"/>
</dbReference>
<evidence type="ECO:0000256" key="15">
    <source>
        <dbReference type="ARBA" id="ARBA00022833"/>
    </source>
</evidence>
<keyword evidence="12 21" id="KW-0949">S-adenosyl-L-methionine</keyword>
<evidence type="ECO:0000259" key="25">
    <source>
        <dbReference type="PROSITE" id="PS50970"/>
    </source>
</evidence>
<evidence type="ECO:0000256" key="9">
    <source>
        <dbReference type="ARBA" id="ARBA00022605"/>
    </source>
</evidence>
<name>A0A9D1KUC3_9FLAO</name>
<dbReference type="GO" id="GO:0046653">
    <property type="term" value="P:tetrahydrofolate metabolic process"/>
    <property type="evidence" value="ECO:0007669"/>
    <property type="project" value="TreeGrafter"/>
</dbReference>
<dbReference type="AlphaFoldDB" id="A0A9D1KUC3"/>
<dbReference type="Pfam" id="PF02607">
    <property type="entry name" value="B12-binding_2"/>
    <property type="match status" value="1"/>
</dbReference>
<evidence type="ECO:0000256" key="2">
    <source>
        <dbReference type="ARBA" id="ARBA00001947"/>
    </source>
</evidence>
<keyword evidence="15 21" id="KW-0862">Zinc</keyword>
<evidence type="ECO:0000256" key="22">
    <source>
        <dbReference type="PIRSR" id="PIRSR000381-1"/>
    </source>
</evidence>
<dbReference type="GO" id="GO:0050667">
    <property type="term" value="P:homocysteine metabolic process"/>
    <property type="evidence" value="ECO:0007669"/>
    <property type="project" value="TreeGrafter"/>
</dbReference>
<dbReference type="PANTHER" id="PTHR45833">
    <property type="entry name" value="METHIONINE SYNTHASE"/>
    <property type="match status" value="1"/>
</dbReference>
<dbReference type="PROSITE" id="PS51337">
    <property type="entry name" value="B12_BINDING_NTER"/>
    <property type="match status" value="1"/>
</dbReference>
<evidence type="ECO:0000256" key="7">
    <source>
        <dbReference type="ARBA" id="ARBA00013998"/>
    </source>
</evidence>
<feature type="domain" description="Pterin-binding" evidence="26">
    <location>
        <begin position="345"/>
        <end position="605"/>
    </location>
</feature>
<comment type="function">
    <text evidence="18 21">Catalyzes the transfer of a methyl group from methyl-cobalamin to homocysteine, yielding enzyme-bound cob(I)alamin and methionine. Subsequently, remethylates the cofactor using methyltetrahydrofolate.</text>
</comment>
<dbReference type="FunFam" id="3.20.20.20:FF:000002">
    <property type="entry name" value="Methionine synthase"/>
    <property type="match status" value="1"/>
</dbReference>
<evidence type="ECO:0000256" key="19">
    <source>
        <dbReference type="ARBA" id="ARBA00031040"/>
    </source>
</evidence>
<gene>
    <name evidence="30" type="primary">metH</name>
    <name evidence="30" type="ORF">IAC44_05610</name>
</gene>
<dbReference type="PIRSF" id="PIRSF000381">
    <property type="entry name" value="MetH"/>
    <property type="match status" value="1"/>
</dbReference>
<comment type="pathway">
    <text evidence="4 21">Amino-acid biosynthesis; L-methionine biosynthesis via de novo pathway; L-methionine from L-homocysteine (MetH route): step 1/1.</text>
</comment>
<evidence type="ECO:0000256" key="21">
    <source>
        <dbReference type="PIRNR" id="PIRNR000381"/>
    </source>
</evidence>
<keyword evidence="17 21" id="KW-0170">Cobalt</keyword>
<evidence type="ECO:0000259" key="26">
    <source>
        <dbReference type="PROSITE" id="PS50972"/>
    </source>
</evidence>
<dbReference type="Pfam" id="PF02310">
    <property type="entry name" value="B12-binding"/>
    <property type="match status" value="1"/>
</dbReference>
<dbReference type="NCBIfam" id="TIGR02082">
    <property type="entry name" value="metH"/>
    <property type="match status" value="1"/>
</dbReference>
<dbReference type="PROSITE" id="PS50972">
    <property type="entry name" value="PTERIN_BINDING"/>
    <property type="match status" value="1"/>
</dbReference>
<dbReference type="Proteomes" id="UP000824161">
    <property type="component" value="Unassembled WGS sequence"/>
</dbReference>
<reference evidence="30" key="1">
    <citation type="submission" date="2020-10" db="EMBL/GenBank/DDBJ databases">
        <authorList>
            <person name="Gilroy R."/>
        </authorList>
    </citation>
    <scope>NUCLEOTIDE SEQUENCE</scope>
    <source>
        <strain evidence="30">1383</strain>
    </source>
</reference>
<dbReference type="Gene3D" id="3.20.20.330">
    <property type="entry name" value="Homocysteine-binding-like domain"/>
    <property type="match status" value="1"/>
</dbReference>
<accession>A0A9D1KUC3</accession>
<proteinExistence type="inferred from homology"/>
<dbReference type="EC" id="2.1.1.13" evidence="6 20"/>
<feature type="binding site" evidence="23">
    <location>
        <begin position="1141"/>
        <end position="1142"/>
    </location>
    <ligand>
        <name>S-adenosyl-L-methionine</name>
        <dbReference type="ChEBI" id="CHEBI:59789"/>
    </ligand>
</feature>
<feature type="binding site" description="axial binding residue" evidence="22">
    <location>
        <position position="748"/>
    </location>
    <ligand>
        <name>methylcob(III)alamin</name>
        <dbReference type="ChEBI" id="CHEBI:28115"/>
    </ligand>
    <ligandPart>
        <name>Co</name>
        <dbReference type="ChEBI" id="CHEBI:27638"/>
    </ligandPart>
</feature>
<keyword evidence="9 21" id="KW-0028">Amino-acid biosynthesis</keyword>
<dbReference type="Gene3D" id="1.10.1240.10">
    <property type="entry name" value="Methionine synthase domain"/>
    <property type="match status" value="1"/>
</dbReference>
<evidence type="ECO:0000259" key="27">
    <source>
        <dbReference type="PROSITE" id="PS50974"/>
    </source>
</evidence>
<dbReference type="PROSITE" id="PS50970">
    <property type="entry name" value="HCY"/>
    <property type="match status" value="1"/>
</dbReference>
<feature type="binding site" evidence="23">
    <location>
        <position position="1086"/>
    </location>
    <ligand>
        <name>S-adenosyl-L-methionine</name>
        <dbReference type="ChEBI" id="CHEBI:59789"/>
    </ligand>
</feature>
<evidence type="ECO:0000256" key="5">
    <source>
        <dbReference type="ARBA" id="ARBA00010398"/>
    </source>
</evidence>
<evidence type="ECO:0000256" key="8">
    <source>
        <dbReference type="ARBA" id="ARBA00022603"/>
    </source>
</evidence>
<evidence type="ECO:0000259" key="29">
    <source>
        <dbReference type="PROSITE" id="PS51337"/>
    </source>
</evidence>
<comment type="cofactor">
    <cofactor evidence="2 21 24">
        <name>Zn(2+)</name>
        <dbReference type="ChEBI" id="CHEBI:29105"/>
    </cofactor>
</comment>
<evidence type="ECO:0000256" key="20">
    <source>
        <dbReference type="NCBIfam" id="TIGR02082"/>
    </source>
</evidence>
<evidence type="ECO:0000259" key="28">
    <source>
        <dbReference type="PROSITE" id="PS51332"/>
    </source>
</evidence>
<dbReference type="PROSITE" id="PS50974">
    <property type="entry name" value="ADOMET_ACTIVATION"/>
    <property type="match status" value="1"/>
</dbReference>
<evidence type="ECO:0000256" key="13">
    <source>
        <dbReference type="ARBA" id="ARBA00022723"/>
    </source>
</evidence>
<evidence type="ECO:0000256" key="10">
    <source>
        <dbReference type="ARBA" id="ARBA00022628"/>
    </source>
</evidence>
<feature type="domain" description="B12-binding" evidence="28">
    <location>
        <begin position="735"/>
        <end position="870"/>
    </location>
</feature>
<dbReference type="GO" id="GO:0005829">
    <property type="term" value="C:cytosol"/>
    <property type="evidence" value="ECO:0007669"/>
    <property type="project" value="TreeGrafter"/>
</dbReference>
<evidence type="ECO:0000256" key="11">
    <source>
        <dbReference type="ARBA" id="ARBA00022679"/>
    </source>
</evidence>
<dbReference type="FunFam" id="3.20.20.330:FF:000001">
    <property type="entry name" value="Methionine synthase"/>
    <property type="match status" value="1"/>
</dbReference>
<dbReference type="SUPFAM" id="SSF47644">
    <property type="entry name" value="Methionine synthase domain"/>
    <property type="match status" value="1"/>
</dbReference>
<dbReference type="InterPro" id="IPR011005">
    <property type="entry name" value="Dihydropteroate_synth-like_sf"/>
</dbReference>
<dbReference type="EMBL" id="DVLY01000140">
    <property type="protein sequence ID" value="HIT98299.1"/>
    <property type="molecule type" value="Genomic_DNA"/>
</dbReference>
<evidence type="ECO:0000256" key="1">
    <source>
        <dbReference type="ARBA" id="ARBA00001700"/>
    </source>
</evidence>
<comment type="catalytic activity">
    <reaction evidence="1 21">
        <text>(6S)-5-methyl-5,6,7,8-tetrahydrofolate + L-homocysteine = (6S)-5,6,7,8-tetrahydrofolate + L-methionine</text>
        <dbReference type="Rhea" id="RHEA:11172"/>
        <dbReference type="ChEBI" id="CHEBI:18608"/>
        <dbReference type="ChEBI" id="CHEBI:57453"/>
        <dbReference type="ChEBI" id="CHEBI:57844"/>
        <dbReference type="ChEBI" id="CHEBI:58199"/>
        <dbReference type="EC" id="2.1.1.13"/>
    </reaction>
</comment>
<evidence type="ECO:0000313" key="30">
    <source>
        <dbReference type="EMBL" id="HIT98299.1"/>
    </source>
</evidence>
<dbReference type="NCBIfam" id="NF007024">
    <property type="entry name" value="PRK09490.1"/>
    <property type="match status" value="1"/>
</dbReference>
<dbReference type="GO" id="GO:0008705">
    <property type="term" value="F:methionine synthase activity"/>
    <property type="evidence" value="ECO:0007669"/>
    <property type="project" value="UniProtKB-UniRule"/>
</dbReference>
<dbReference type="SUPFAM" id="SSF52242">
    <property type="entry name" value="Cobalamin (vitamin B12)-binding domain"/>
    <property type="match status" value="1"/>
</dbReference>
<dbReference type="SMART" id="SM01018">
    <property type="entry name" value="B12-binding_2"/>
    <property type="match status" value="1"/>
</dbReference>
<evidence type="ECO:0000256" key="4">
    <source>
        <dbReference type="ARBA" id="ARBA00005178"/>
    </source>
</evidence>
<dbReference type="Gene3D" id="1.10.288.10">
    <property type="entry name" value="Cobalamin-dependent Methionine Synthase, domain 2"/>
    <property type="match status" value="1"/>
</dbReference>
<dbReference type="InterPro" id="IPR003759">
    <property type="entry name" value="Cbl-bd_cap"/>
</dbReference>
<comment type="similarity">
    <text evidence="5">Belongs to the vitamin-B12 dependent methionine synthase family.</text>
</comment>
<evidence type="ECO:0000313" key="31">
    <source>
        <dbReference type="Proteomes" id="UP000824161"/>
    </source>
</evidence>
<comment type="caution">
    <text evidence="30">The sequence shown here is derived from an EMBL/GenBank/DDBJ whole genome shotgun (WGS) entry which is preliminary data.</text>
</comment>
<dbReference type="Pfam" id="PF00809">
    <property type="entry name" value="Pterin_bind"/>
    <property type="match status" value="1"/>
</dbReference>
<keyword evidence="8 21" id="KW-0489">Methyltransferase</keyword>
<evidence type="ECO:0000256" key="17">
    <source>
        <dbReference type="ARBA" id="ARBA00023285"/>
    </source>
</evidence>
<dbReference type="InterPro" id="IPR036589">
    <property type="entry name" value="HCY_dom_sf"/>
</dbReference>
<evidence type="ECO:0000256" key="12">
    <source>
        <dbReference type="ARBA" id="ARBA00022691"/>
    </source>
</evidence>
<evidence type="ECO:0000256" key="18">
    <source>
        <dbReference type="ARBA" id="ARBA00025552"/>
    </source>
</evidence>
<evidence type="ECO:0000256" key="16">
    <source>
        <dbReference type="ARBA" id="ARBA00023167"/>
    </source>
</evidence>
<evidence type="ECO:0000256" key="23">
    <source>
        <dbReference type="PIRSR" id="PIRSR000381-2"/>
    </source>
</evidence>
<feature type="domain" description="Hcy-binding" evidence="25">
    <location>
        <begin position="5"/>
        <end position="314"/>
    </location>
</feature>
<organism evidence="30 31">
    <name type="scientific">Candidatus Merdimorpha stercoravium</name>
    <dbReference type="NCBI Taxonomy" id="2840863"/>
    <lineage>
        <taxon>Bacteria</taxon>
        <taxon>Pseudomonadati</taxon>
        <taxon>Bacteroidota</taxon>
        <taxon>Flavobacteriia</taxon>
        <taxon>Flavobacteriales</taxon>
        <taxon>Candidatus Merdimorpha</taxon>
    </lineage>
</organism>
<dbReference type="Gene3D" id="3.40.50.280">
    <property type="entry name" value="Cobalamin-binding domain"/>
    <property type="match status" value="1"/>
</dbReference>
<dbReference type="SUPFAM" id="SSF82282">
    <property type="entry name" value="Homocysteine S-methyltransferase"/>
    <property type="match status" value="1"/>
</dbReference>
<dbReference type="Pfam" id="PF02965">
    <property type="entry name" value="Met_synt_B12"/>
    <property type="match status" value="1"/>
</dbReference>
<keyword evidence="10 21" id="KW-0846">Cobalamin</keyword>
<comment type="cofactor">
    <cofactor evidence="3 21 22">
        <name>methylcob(III)alamin</name>
        <dbReference type="ChEBI" id="CHEBI:28115"/>
    </cofactor>
</comment>
<comment type="domain">
    <text evidence="21">Modular enzyme with four functionally distinct domains. The isolated Hcy-binding domain catalyzes methyl transfer from free methylcobalamin to homocysteine. The Hcy-binding domain in association with the pterin-binding domain catalyzes the methylation of cob(I)alamin by methyltetrahydrofolate and the methylation of homocysteine. The B12-binding domain binds the cofactor. The AdoMet activation domain binds S-adenosyl-L-methionine. Under aerobic conditions cob(I)alamin can be converted to inactive cob(II)alamin. Reductive methylation by S-adenosyl-L-methionine and flavodoxin regenerates methylcobalamin.</text>
</comment>
<evidence type="ECO:0000256" key="14">
    <source>
        <dbReference type="ARBA" id="ARBA00022737"/>
    </source>
</evidence>
<dbReference type="GO" id="GO:0008270">
    <property type="term" value="F:zinc ion binding"/>
    <property type="evidence" value="ECO:0007669"/>
    <property type="project" value="UniProtKB-UniRule"/>
</dbReference>
<dbReference type="Gene3D" id="3.20.20.20">
    <property type="entry name" value="Dihydropteroate synthase-like"/>
    <property type="match status" value="1"/>
</dbReference>
<keyword evidence="14" id="KW-0677">Repeat</keyword>
<dbReference type="Pfam" id="PF02574">
    <property type="entry name" value="S-methyl_trans"/>
    <property type="match status" value="1"/>
</dbReference>
<feature type="binding site" evidence="23">
    <location>
        <position position="930"/>
    </location>
    <ligand>
        <name>S-adenosyl-L-methionine</name>
        <dbReference type="ChEBI" id="CHEBI:59789"/>
    </ligand>
</feature>
<dbReference type="InterPro" id="IPR036594">
    <property type="entry name" value="Meth_synthase_dom"/>
</dbReference>
<evidence type="ECO:0000256" key="3">
    <source>
        <dbReference type="ARBA" id="ARBA00001956"/>
    </source>
</evidence>
<keyword evidence="11 21" id="KW-0808">Transferase</keyword>
<evidence type="ECO:0000256" key="6">
    <source>
        <dbReference type="ARBA" id="ARBA00012032"/>
    </source>
</evidence>
<feature type="domain" description="B12-binding N-terminal" evidence="29">
    <location>
        <begin position="641"/>
        <end position="735"/>
    </location>
</feature>
<dbReference type="CDD" id="cd00740">
    <property type="entry name" value="MeTr"/>
    <property type="match status" value="1"/>
</dbReference>
<dbReference type="InterPro" id="IPR004223">
    <property type="entry name" value="VitB12-dep_Met_synth_activ_dom"/>
</dbReference>
<dbReference type="InterPro" id="IPR003726">
    <property type="entry name" value="HCY_dom"/>
</dbReference>
<dbReference type="InterPro" id="IPR006158">
    <property type="entry name" value="Cobalamin-bd"/>
</dbReference>
<dbReference type="InterPro" id="IPR037010">
    <property type="entry name" value="VitB12-dep_Met_synth_activ_sf"/>
</dbReference>
<dbReference type="InterPro" id="IPR011822">
    <property type="entry name" value="MetH"/>
</dbReference>
<sequence length="1173" mass="128880">MENQAKNLSEHLARRILVLDGATGTLIQTLGLQQKDFVFQGRGPMRGLNDLLCLTRPDAVEDIHRRYLEAGADIISTNTFNANEISLEEYAAADLSDAINAAAVALARRAADAYATSERPRWVAGILGPTGRTASLSPDVADPSVRNITFDRLFEAYSRQARTLAEGGADLLMVETVFDSLNAKAAVAAAHAVCSLPVMLSGTVTDASGRLLSGQTIEAFYASFARMGLFSIGLNCALGAEQMLPFLERLSRTAALPVSCHPNAGLPDGFGGYAQTMGQMAAWVEKYLQEGLVNIVGGCCGTTPEYIALLSEMAGKYSPRRVPEADHRTVLAGLEPLVIEPEANFVNVGERANVAGSARFARLVREEKWDEAVEIVRKQVEDGAQIIDVCMDAPMIDAREAMTHFLRLLAGEPDIARVPLMLDSSSWDVLTEAMKAVQGKHIVNSVSLKEGEETFLAHLRTIRSMGCAAVLMLFDERGQADTFQRKMEVARRMYRLATGDGFPPEDIIFDPNILAVATGMKEHDRYAADFIQAVRQIKQEFPRVKVSGGVSNLSFSFRGNNTVREAMHSVFLYHATRAGMDMGIVNAGMLRVYSDIEPELLARVEDVVLARRDDASERLIQYAESLQQTAGEPGRGKTPEVSLEELYPDVCKRLEYKIVKGLPEGADADALEALRLLGTPVEVIDRVLMKGMETVGKLFGQGKMFLPQVVKSARVMKRAVDAVTPFMEKKDTDRGKRMLIATVKGDVHDIGKNIVSVVMACNGYQVTDLGVMVPPEEIVCQTRRTRADLVGLSGLITPSLEEMAATVRALDQAGIDVPVIVGGATTSELHTAVKIAPLYRGTVARAKDASHTVRLAAELLSGAEKAVRASQESLREEYFRKNEQRTPLVPLKLARQRAPKYDFVPASSPLRQGVIRLEDYPLEKLRERIDWREYLAEWGIRGRYPELLSDPEKGREARKVLDEGRAVLEDILAHKALTARGVAGIFPASAQGDDIVLEDGRRYPQLRNQTASFKCLSDFLSPQGDFVGAFAVTAGIGLEEYLAHTRDDYQALTAKILANRLAEAFSQEVFEQMKTSWWGFRQGGIRPACGYPTLPDHSGKRILFDWLDAEAVTGIRLTENYMMQPEASVSGLIFARKEAHYFDVGHLGEDQLEDYARRRGLPLEAVKKYTGHA</sequence>
<feature type="binding site" evidence="23">
    <location>
        <position position="793"/>
    </location>
    <ligand>
        <name>methylcob(III)alamin</name>
        <dbReference type="ChEBI" id="CHEBI:28115"/>
    </ligand>
</feature>
<dbReference type="GO" id="GO:0031419">
    <property type="term" value="F:cobalamin binding"/>
    <property type="evidence" value="ECO:0007669"/>
    <property type="project" value="UniProtKB-UniRule"/>
</dbReference>
<keyword evidence="16 21" id="KW-0486">Methionine biosynthesis</keyword>
<dbReference type="InterPro" id="IPR036724">
    <property type="entry name" value="Cobalamin-bd_sf"/>
</dbReference>
<dbReference type="InterPro" id="IPR000489">
    <property type="entry name" value="Pterin-binding_dom"/>
</dbReference>
<evidence type="ECO:0000256" key="24">
    <source>
        <dbReference type="PROSITE-ProRule" id="PRU00333"/>
    </source>
</evidence>
<dbReference type="SUPFAM" id="SSF51717">
    <property type="entry name" value="Dihydropteroate synthetase-like"/>
    <property type="match status" value="1"/>
</dbReference>
<feature type="binding site" evidence="22 24">
    <location>
        <position position="300"/>
    </location>
    <ligand>
        <name>Zn(2+)</name>
        <dbReference type="ChEBI" id="CHEBI:29105"/>
    </ligand>
</feature>
<reference evidence="30" key="2">
    <citation type="journal article" date="2021" name="PeerJ">
        <title>Extensive microbial diversity within the chicken gut microbiome revealed by metagenomics and culture.</title>
        <authorList>
            <person name="Gilroy R."/>
            <person name="Ravi A."/>
            <person name="Getino M."/>
            <person name="Pursley I."/>
            <person name="Horton D.L."/>
            <person name="Alikhan N.F."/>
            <person name="Baker D."/>
            <person name="Gharbi K."/>
            <person name="Hall N."/>
            <person name="Watson M."/>
            <person name="Adriaenssens E.M."/>
            <person name="Foster-Nyarko E."/>
            <person name="Jarju S."/>
            <person name="Secka A."/>
            <person name="Antonio M."/>
            <person name="Oren A."/>
            <person name="Chaudhuri R.R."/>
            <person name="La Ragione R."/>
            <person name="Hildebrand F."/>
            <person name="Pallen M.J."/>
        </authorList>
    </citation>
    <scope>NUCLEOTIDE SEQUENCE</scope>
    <source>
        <strain evidence="30">1383</strain>
    </source>
</reference>
<dbReference type="InterPro" id="IPR050554">
    <property type="entry name" value="Met_Synthase/Corrinoid"/>
</dbReference>
<protein>
    <recommendedName>
        <fullName evidence="7 20">Methionine synthase</fullName>
        <ecNumber evidence="6 20">2.1.1.13</ecNumber>
    </recommendedName>
    <alternativeName>
        <fullName evidence="19 21">5-methyltetrahydrofolate--homocysteine methyltransferase</fullName>
    </alternativeName>
</protein>
<keyword evidence="13 21" id="KW-0479">Metal-binding</keyword>
<feature type="domain" description="AdoMet activation" evidence="27">
    <location>
        <begin position="882"/>
        <end position="1173"/>
    </location>
</feature>
<dbReference type="SUPFAM" id="SSF56507">
    <property type="entry name" value="Methionine synthase activation domain-like"/>
    <property type="match status" value="1"/>
</dbReference>
<dbReference type="FunFam" id="1.10.1240.10:FF:000001">
    <property type="entry name" value="Methionine synthase"/>
    <property type="match status" value="1"/>
</dbReference>
<dbReference type="Gene3D" id="3.10.196.10">
    <property type="entry name" value="Vitamin B12-dependent methionine synthase, activation domain"/>
    <property type="match status" value="1"/>
</dbReference>
<feature type="binding site" evidence="23">
    <location>
        <position position="797"/>
    </location>
    <ligand>
        <name>methylcob(III)alamin</name>
        <dbReference type="ChEBI" id="CHEBI:28115"/>
    </ligand>
</feature>